<evidence type="ECO:0000256" key="2">
    <source>
        <dbReference type="SAM" id="SignalP"/>
    </source>
</evidence>
<proteinExistence type="predicted"/>
<feature type="domain" description="Peptidoglycan binding-like" evidence="3">
    <location>
        <begin position="40"/>
        <end position="96"/>
    </location>
</feature>
<dbReference type="OrthoDB" id="529831at2"/>
<accession>A0A4R2L5Y9</accession>
<name>A0A4R2L5Y9_9FIRM</name>
<dbReference type="GO" id="GO:0016787">
    <property type="term" value="F:hydrolase activity"/>
    <property type="evidence" value="ECO:0007669"/>
    <property type="project" value="UniProtKB-KW"/>
</dbReference>
<gene>
    <name evidence="4" type="ORF">EV214_11274</name>
</gene>
<protein>
    <submittedName>
        <fullName evidence="4">Peptidoglycan hydrolase-like protein with peptidoglycan-binding domain</fullName>
    </submittedName>
</protein>
<feature type="region of interest" description="Disordered" evidence="1">
    <location>
        <begin position="335"/>
        <end position="359"/>
    </location>
</feature>
<evidence type="ECO:0000259" key="3">
    <source>
        <dbReference type="Pfam" id="PF01471"/>
    </source>
</evidence>
<feature type="chain" id="PRO_5020374532" evidence="2">
    <location>
        <begin position="24"/>
        <end position="359"/>
    </location>
</feature>
<organism evidence="4 5">
    <name type="scientific">Marinisporobacter balticus</name>
    <dbReference type="NCBI Taxonomy" id="2018667"/>
    <lineage>
        <taxon>Bacteria</taxon>
        <taxon>Bacillati</taxon>
        <taxon>Bacillota</taxon>
        <taxon>Clostridia</taxon>
        <taxon>Peptostreptococcales</taxon>
        <taxon>Thermotaleaceae</taxon>
        <taxon>Marinisporobacter</taxon>
    </lineage>
</organism>
<dbReference type="Pfam" id="PF01471">
    <property type="entry name" value="PG_binding_1"/>
    <property type="match status" value="2"/>
</dbReference>
<dbReference type="InterPro" id="IPR036365">
    <property type="entry name" value="PGBD-like_sf"/>
</dbReference>
<feature type="domain" description="Peptidoglycan binding-like" evidence="3">
    <location>
        <begin position="124"/>
        <end position="180"/>
    </location>
</feature>
<keyword evidence="4" id="KW-0378">Hydrolase</keyword>
<dbReference type="InterPro" id="IPR052905">
    <property type="entry name" value="LD-transpeptidase_YkuD-like"/>
</dbReference>
<dbReference type="Gene3D" id="1.10.101.10">
    <property type="entry name" value="PGBD-like superfamily/PGBD"/>
    <property type="match status" value="2"/>
</dbReference>
<reference evidence="4 5" key="1">
    <citation type="submission" date="2019-03" db="EMBL/GenBank/DDBJ databases">
        <title>Genomic Encyclopedia of Type Strains, Phase IV (KMG-IV): sequencing the most valuable type-strain genomes for metagenomic binning, comparative biology and taxonomic classification.</title>
        <authorList>
            <person name="Goeker M."/>
        </authorList>
    </citation>
    <scope>NUCLEOTIDE SEQUENCE [LARGE SCALE GENOMIC DNA]</scope>
    <source>
        <strain evidence="4 5">DSM 102940</strain>
    </source>
</reference>
<keyword evidence="2" id="KW-0732">Signal</keyword>
<evidence type="ECO:0000256" key="1">
    <source>
        <dbReference type="SAM" id="MobiDB-lite"/>
    </source>
</evidence>
<dbReference type="AlphaFoldDB" id="A0A4R2L5Y9"/>
<evidence type="ECO:0000313" key="4">
    <source>
        <dbReference type="EMBL" id="TCO74595.1"/>
    </source>
</evidence>
<dbReference type="PANTHER" id="PTHR41533:SF1">
    <property type="entry name" value="L,D-TRANSPEPTIDASE YCBB-RELATED"/>
    <property type="match status" value="1"/>
</dbReference>
<keyword evidence="5" id="KW-1185">Reference proteome</keyword>
<dbReference type="Proteomes" id="UP000294919">
    <property type="component" value="Unassembled WGS sequence"/>
</dbReference>
<dbReference type="SUPFAM" id="SSF47090">
    <property type="entry name" value="PGBD-like"/>
    <property type="match status" value="2"/>
</dbReference>
<dbReference type="InterPro" id="IPR036366">
    <property type="entry name" value="PGBDSf"/>
</dbReference>
<feature type="signal peptide" evidence="2">
    <location>
        <begin position="1"/>
        <end position="23"/>
    </location>
</feature>
<sequence length="359" mass="39880">MKKNLKRLLLIGCIMSFTNSAMAADGHVLSKDVYKLEMNHKDIQVIQEALKKDGSLNLSKTTTYFGPITEKAVEKFQKKYELKSDGIVGKATVEKMTALNLFDGNIKPTNYTFSKNVYKLGMNHSDMKVLQDVLKKDGVFKNNHTTTYFGPITEKAVKTFQNKYGLKADGIIGKSTINKMKSLGFINGSIKASTTSRGTSQRNVGEYLDWSTQVSNKIINRGDILLIKDLKTGKTFKVKMAVGTNHADCEALNKQETAIMKEIWGGFSWERRPVLVYKDGRSIAASMTNMPHAGLDNKPNGQTVSNRSGGFGSGYNFDLIKGNGMDGHVDLHFKNSKRHKDNKKDPKHQQAVKKAAGIK</sequence>
<dbReference type="EMBL" id="SLWV01000012">
    <property type="protein sequence ID" value="TCO74595.1"/>
    <property type="molecule type" value="Genomic_DNA"/>
</dbReference>
<dbReference type="InterPro" id="IPR002477">
    <property type="entry name" value="Peptidoglycan-bd-like"/>
</dbReference>
<evidence type="ECO:0000313" key="5">
    <source>
        <dbReference type="Proteomes" id="UP000294919"/>
    </source>
</evidence>
<dbReference type="RefSeq" id="WP_132245330.1">
    <property type="nucleotide sequence ID" value="NZ_SLWV01000012.1"/>
</dbReference>
<dbReference type="PANTHER" id="PTHR41533">
    <property type="entry name" value="L,D-TRANSPEPTIDASE HI_1667-RELATED"/>
    <property type="match status" value="1"/>
</dbReference>
<comment type="caution">
    <text evidence="4">The sequence shown here is derived from an EMBL/GenBank/DDBJ whole genome shotgun (WGS) entry which is preliminary data.</text>
</comment>